<feature type="region of interest" description="Disordered" evidence="1">
    <location>
        <begin position="280"/>
        <end position="301"/>
    </location>
</feature>
<accession>A0ABN5Z0X9</accession>
<proteinExistence type="predicted"/>
<dbReference type="RefSeq" id="WP_138230196.1">
    <property type="nucleotide sequence ID" value="NZ_AP022577.1"/>
</dbReference>
<organism evidence="3 4">
    <name type="scientific">Mycolicibacterium aubagnense</name>
    <dbReference type="NCBI Taxonomy" id="319707"/>
    <lineage>
        <taxon>Bacteria</taxon>
        <taxon>Bacillati</taxon>
        <taxon>Actinomycetota</taxon>
        <taxon>Actinomycetes</taxon>
        <taxon>Mycobacteriales</taxon>
        <taxon>Mycobacteriaceae</taxon>
        <taxon>Mycolicibacterium</taxon>
    </lineage>
</organism>
<gene>
    <name evidence="3" type="ORF">MAUB_56950</name>
</gene>
<reference evidence="3 4" key="1">
    <citation type="journal article" date="2019" name="Emerg. Microbes Infect.">
        <title>Comprehensive subspecies identification of 175 nontuberculous mycobacteria species based on 7547 genomic profiles.</title>
        <authorList>
            <person name="Matsumoto Y."/>
            <person name="Kinjo T."/>
            <person name="Motooka D."/>
            <person name="Nabeya D."/>
            <person name="Jung N."/>
            <person name="Uechi K."/>
            <person name="Horii T."/>
            <person name="Iida T."/>
            <person name="Fujita J."/>
            <person name="Nakamura S."/>
        </authorList>
    </citation>
    <scope>NUCLEOTIDE SEQUENCE [LARGE SCALE GENOMIC DNA]</scope>
    <source>
        <strain evidence="3 4">JCM 15296</strain>
    </source>
</reference>
<feature type="transmembrane region" description="Helical" evidence="2">
    <location>
        <begin position="6"/>
        <end position="28"/>
    </location>
</feature>
<dbReference type="EMBL" id="AP022577">
    <property type="protein sequence ID" value="BBX87822.1"/>
    <property type="molecule type" value="Genomic_DNA"/>
</dbReference>
<keyword evidence="4" id="KW-1185">Reference proteome</keyword>
<feature type="transmembrane region" description="Helical" evidence="2">
    <location>
        <begin position="73"/>
        <end position="91"/>
    </location>
</feature>
<evidence type="ECO:0000313" key="4">
    <source>
        <dbReference type="Proteomes" id="UP000465609"/>
    </source>
</evidence>
<evidence type="ECO:0000313" key="3">
    <source>
        <dbReference type="EMBL" id="BBX87822.1"/>
    </source>
</evidence>
<protein>
    <submittedName>
        <fullName evidence="3">Uncharacterized protein</fullName>
    </submittedName>
</protein>
<evidence type="ECO:0000256" key="2">
    <source>
        <dbReference type="SAM" id="Phobius"/>
    </source>
</evidence>
<sequence length="301" mass="32004">MIRLLLPLVVVTVILAVVMVVGGAAFGAAFTSEADRKAGRPSHRSPISVMTKAWLVSAVVVISVGIATEGIALVPALGICAIGLLITHVVISSRTNSTPIRGLSPQEIERARLFEEFGADGVAMLDGAQAAIDRITRSEAATGGWLGDPQDLDFTGELATIRENCRATRELDELIKELSDLAAPDSDDLAMLDDARTKVRDLESRSRERVNTLQTCAVKAEQIDQSLRDDRAREALARKRDDVRARLAAKLYGVDATPSSASSSVDQITALAAAYAEIKDKAAEPGAPPHGNDSPTRDGKE</sequence>
<keyword evidence="2" id="KW-0812">Transmembrane</keyword>
<evidence type="ECO:0000256" key="1">
    <source>
        <dbReference type="SAM" id="MobiDB-lite"/>
    </source>
</evidence>
<dbReference type="Proteomes" id="UP000465609">
    <property type="component" value="Chromosome"/>
</dbReference>
<keyword evidence="2" id="KW-0472">Membrane</keyword>
<name>A0ABN5Z0X9_9MYCO</name>
<keyword evidence="2" id="KW-1133">Transmembrane helix</keyword>
<feature type="transmembrane region" description="Helical" evidence="2">
    <location>
        <begin position="49"/>
        <end position="67"/>
    </location>
</feature>